<dbReference type="EMBL" id="HG992338">
    <property type="protein sequence ID" value="CAE6837901.1"/>
    <property type="molecule type" value="Genomic_DNA"/>
</dbReference>
<sequence>MMTNTQLNRIPSVELQLLTWLRLLEGKGVPQRVDLKRGGFKVHVHSAVHNLDGFGERVRVLNIASVVANPRYEGRGWFTGFLDLCDELNPWDVTYVASVVNPRLPAFLRRRGFIEQQWAQFYRPSKTWRAHHDWSPERAASAQTIADAAHVEELYSQKLASFWARGGTNDVEKSSE</sequence>
<dbReference type="EMBL" id="HG992338">
    <property type="protein sequence ID" value="CAE6837926.1"/>
    <property type="molecule type" value="Genomic_DNA"/>
</dbReference>
<accession>A0ABN7N1R3</accession>
<keyword evidence="2" id="KW-1185">Reference proteome</keyword>
<gene>
    <name evidence="1" type="ORF">XAC301_37820</name>
</gene>
<dbReference type="RefSeq" id="WP_275548150.1">
    <property type="nucleotide sequence ID" value="NZ_HG992338.1"/>
</dbReference>
<reference evidence="1 2" key="1">
    <citation type="submission" date="2021-02" db="EMBL/GenBank/DDBJ databases">
        <authorList>
            <person name="Pothier F. J."/>
        </authorList>
    </citation>
    <scope>NUCLEOTIDE SEQUENCE [LARGE SCALE GENOMIC DNA]</scope>
    <source>
        <strain evidence="1 2">301</strain>
    </source>
</reference>
<evidence type="ECO:0008006" key="3">
    <source>
        <dbReference type="Google" id="ProtNLM"/>
    </source>
</evidence>
<evidence type="ECO:0000313" key="1">
    <source>
        <dbReference type="EMBL" id="CAE6837901.1"/>
    </source>
</evidence>
<proteinExistence type="predicted"/>
<protein>
    <recommendedName>
        <fullName evidence="3">N-acetyltransferase</fullName>
    </recommendedName>
</protein>
<name>A0ABN7N1R3_9XANT</name>
<organism evidence="1 2">
    <name type="scientific">Xanthomonas arboricola pv. corylina</name>
    <dbReference type="NCBI Taxonomy" id="487821"/>
    <lineage>
        <taxon>Bacteria</taxon>
        <taxon>Pseudomonadati</taxon>
        <taxon>Pseudomonadota</taxon>
        <taxon>Gammaproteobacteria</taxon>
        <taxon>Lysobacterales</taxon>
        <taxon>Lysobacteraceae</taxon>
        <taxon>Xanthomonas</taxon>
    </lineage>
</organism>
<evidence type="ECO:0000313" key="2">
    <source>
        <dbReference type="Proteomes" id="UP000835287"/>
    </source>
</evidence>
<dbReference type="Proteomes" id="UP000835287">
    <property type="component" value="Chromosome"/>
</dbReference>